<proteinExistence type="predicted"/>
<dbReference type="OrthoDB" id="2691582at2"/>
<keyword evidence="4" id="KW-1185">Reference proteome</keyword>
<accession>A0A1I5QKL1</accession>
<dbReference type="RefSeq" id="WP_089832425.1">
    <property type="nucleotide sequence ID" value="NZ_BJWI01000017.1"/>
</dbReference>
<dbReference type="Proteomes" id="UP000321547">
    <property type="component" value="Unassembled WGS sequence"/>
</dbReference>
<evidence type="ECO:0000313" key="4">
    <source>
        <dbReference type="Proteomes" id="UP000321547"/>
    </source>
</evidence>
<evidence type="ECO:0000313" key="1">
    <source>
        <dbReference type="EMBL" id="GEM01848.1"/>
    </source>
</evidence>
<dbReference type="Proteomes" id="UP000242243">
    <property type="component" value="Unassembled WGS sequence"/>
</dbReference>
<evidence type="ECO:0000313" key="3">
    <source>
        <dbReference type="Proteomes" id="UP000242243"/>
    </source>
</evidence>
<name>A0A1I5QKL1_9BACI</name>
<reference evidence="1 4" key="2">
    <citation type="submission" date="2019-07" db="EMBL/GenBank/DDBJ databases">
        <title>Whole genome shotgun sequence of Halolactibacillus halophilus NBRC 100868.</title>
        <authorList>
            <person name="Hosoyama A."/>
            <person name="Uohara A."/>
            <person name="Ohji S."/>
            <person name="Ichikawa N."/>
        </authorList>
    </citation>
    <scope>NUCLEOTIDE SEQUENCE [LARGE SCALE GENOMIC DNA]</scope>
    <source>
        <strain evidence="1 4">NBRC 100868</strain>
    </source>
</reference>
<dbReference type="AlphaFoldDB" id="A0A1I5QKL1"/>
<dbReference type="EMBL" id="FOXC01000022">
    <property type="protein sequence ID" value="SFP46848.1"/>
    <property type="molecule type" value="Genomic_DNA"/>
</dbReference>
<dbReference type="EMBL" id="BJWI01000017">
    <property type="protein sequence ID" value="GEM01848.1"/>
    <property type="molecule type" value="Genomic_DNA"/>
</dbReference>
<sequence length="78" mass="9326">MILTEWKDFGTDAEFYTQENFEEQVDDRFEAMCLEDGKDIPKFIWTDQHVVVIKNNTRMFNDVSFIKIPRNPSVMNFV</sequence>
<reference evidence="2 3" key="1">
    <citation type="submission" date="2016-10" db="EMBL/GenBank/DDBJ databases">
        <authorList>
            <person name="de Groot N.N."/>
        </authorList>
    </citation>
    <scope>NUCLEOTIDE SEQUENCE [LARGE SCALE GENOMIC DNA]</scope>
    <source>
        <strain evidence="2 3">DSM 17073</strain>
    </source>
</reference>
<evidence type="ECO:0000313" key="2">
    <source>
        <dbReference type="EMBL" id="SFP46848.1"/>
    </source>
</evidence>
<protein>
    <submittedName>
        <fullName evidence="2">Uncharacterized protein</fullName>
    </submittedName>
</protein>
<gene>
    <name evidence="1" type="ORF">HHA03_13800</name>
    <name evidence="2" type="ORF">SAMN05421839_12242</name>
</gene>
<organism evidence="2 3">
    <name type="scientific">Halolactibacillus halophilus</name>
    <dbReference type="NCBI Taxonomy" id="306540"/>
    <lineage>
        <taxon>Bacteria</taxon>
        <taxon>Bacillati</taxon>
        <taxon>Bacillota</taxon>
        <taxon>Bacilli</taxon>
        <taxon>Bacillales</taxon>
        <taxon>Bacillaceae</taxon>
        <taxon>Halolactibacillus</taxon>
    </lineage>
</organism>